<proteinExistence type="predicted"/>
<feature type="compositionally biased region" description="Low complexity" evidence="1">
    <location>
        <begin position="8"/>
        <end position="20"/>
    </location>
</feature>
<dbReference type="EMBL" id="BSPK01000001">
    <property type="protein sequence ID" value="GLS61652.1"/>
    <property type="molecule type" value="Genomic_DNA"/>
</dbReference>
<comment type="caution">
    <text evidence="2">The sequence shown here is derived from an EMBL/GenBank/DDBJ whole genome shotgun (WGS) entry which is preliminary data.</text>
</comment>
<dbReference type="RefSeq" id="WP_147027424.1">
    <property type="nucleotide sequence ID" value="NZ_BJZU01000082.1"/>
</dbReference>
<dbReference type="Proteomes" id="UP001156856">
    <property type="component" value="Unassembled WGS sequence"/>
</dbReference>
<sequence>MTNRDMAKGAAGARPGAAPEPNRHPLPPMPAPEDSKTPATNEEPVDSPQQSNASIKRAPPSPSRPGLGTDRT</sequence>
<reference evidence="2 4" key="3">
    <citation type="submission" date="2019-07" db="EMBL/GenBank/DDBJ databases">
        <title>Whole genome shotgun sequence of Methylobacterium oxalidis NBRC 107715.</title>
        <authorList>
            <person name="Hosoyama A."/>
            <person name="Uohara A."/>
            <person name="Ohji S."/>
            <person name="Ichikawa N."/>
        </authorList>
    </citation>
    <scope>NUCLEOTIDE SEQUENCE [LARGE SCALE GENOMIC DNA]</scope>
    <source>
        <strain evidence="2 4">NBRC 107715</strain>
    </source>
</reference>
<dbReference type="AlphaFoldDB" id="A0A512J7E3"/>
<accession>A0A512J7E3</accession>
<evidence type="ECO:0000256" key="1">
    <source>
        <dbReference type="SAM" id="MobiDB-lite"/>
    </source>
</evidence>
<dbReference type="OrthoDB" id="8001814at2"/>
<keyword evidence="5" id="KW-1185">Reference proteome</keyword>
<reference evidence="5" key="2">
    <citation type="journal article" date="2019" name="Int. J. Syst. Evol. Microbiol.">
        <title>The Global Catalogue of Microorganisms (GCM) 10K type strain sequencing project: providing services to taxonomists for standard genome sequencing and annotation.</title>
        <authorList>
            <consortium name="The Broad Institute Genomics Platform"/>
            <consortium name="The Broad Institute Genome Sequencing Center for Infectious Disease"/>
            <person name="Wu L."/>
            <person name="Ma J."/>
        </authorList>
    </citation>
    <scope>NUCLEOTIDE SEQUENCE [LARGE SCALE GENOMIC DNA]</scope>
    <source>
        <strain evidence="5">NBRC 107715</strain>
    </source>
</reference>
<evidence type="ECO:0000313" key="2">
    <source>
        <dbReference type="EMBL" id="GEP05885.1"/>
    </source>
</evidence>
<feature type="region of interest" description="Disordered" evidence="1">
    <location>
        <begin position="1"/>
        <end position="72"/>
    </location>
</feature>
<organism evidence="2 4">
    <name type="scientific">Methylobacterium oxalidis</name>
    <dbReference type="NCBI Taxonomy" id="944322"/>
    <lineage>
        <taxon>Bacteria</taxon>
        <taxon>Pseudomonadati</taxon>
        <taxon>Pseudomonadota</taxon>
        <taxon>Alphaproteobacteria</taxon>
        <taxon>Hyphomicrobiales</taxon>
        <taxon>Methylobacteriaceae</taxon>
        <taxon>Methylobacterium</taxon>
    </lineage>
</organism>
<gene>
    <name evidence="3" type="ORF">GCM10007888_00330</name>
    <name evidence="2" type="ORF">MOX02_39230</name>
</gene>
<protein>
    <submittedName>
        <fullName evidence="2">Uncharacterized protein</fullName>
    </submittedName>
</protein>
<evidence type="ECO:0000313" key="5">
    <source>
        <dbReference type="Proteomes" id="UP001156856"/>
    </source>
</evidence>
<reference evidence="3" key="4">
    <citation type="submission" date="2023-01" db="EMBL/GenBank/DDBJ databases">
        <title>Draft genome sequence of Methylobacterium oxalidis strain NBRC 107715.</title>
        <authorList>
            <person name="Sun Q."/>
            <person name="Mori K."/>
        </authorList>
    </citation>
    <scope>NUCLEOTIDE SEQUENCE</scope>
    <source>
        <strain evidence="3">NBRC 107715</strain>
    </source>
</reference>
<dbReference type="EMBL" id="BJZU01000082">
    <property type="protein sequence ID" value="GEP05885.1"/>
    <property type="molecule type" value="Genomic_DNA"/>
</dbReference>
<name>A0A512J7E3_9HYPH</name>
<evidence type="ECO:0000313" key="3">
    <source>
        <dbReference type="EMBL" id="GLS61652.1"/>
    </source>
</evidence>
<evidence type="ECO:0000313" key="4">
    <source>
        <dbReference type="Proteomes" id="UP000321960"/>
    </source>
</evidence>
<dbReference type="Proteomes" id="UP000321960">
    <property type="component" value="Unassembled WGS sequence"/>
</dbReference>
<reference evidence="3" key="1">
    <citation type="journal article" date="2014" name="Int. J. Syst. Evol. Microbiol.">
        <title>Complete genome of a new Firmicutes species belonging to the dominant human colonic microbiota ('Ruminococcus bicirculans') reveals two chromosomes and a selective capacity to utilize plant glucans.</title>
        <authorList>
            <consortium name="NISC Comparative Sequencing Program"/>
            <person name="Wegmann U."/>
            <person name="Louis P."/>
            <person name="Goesmann A."/>
            <person name="Henrissat B."/>
            <person name="Duncan S.H."/>
            <person name="Flint H.J."/>
        </authorList>
    </citation>
    <scope>NUCLEOTIDE SEQUENCE</scope>
    <source>
        <strain evidence="3">NBRC 107715</strain>
    </source>
</reference>